<comment type="caution">
    <text evidence="6">The sequence shown here is derived from an EMBL/GenBank/DDBJ whole genome shotgun (WGS) entry which is preliminary data.</text>
</comment>
<feature type="transmembrane region" description="Helical" evidence="4">
    <location>
        <begin position="164"/>
        <end position="187"/>
    </location>
</feature>
<keyword evidence="7" id="KW-1185">Reference proteome</keyword>
<dbReference type="InterPro" id="IPR020846">
    <property type="entry name" value="MFS_dom"/>
</dbReference>
<feature type="transmembrane region" description="Helical" evidence="4">
    <location>
        <begin position="305"/>
        <end position="322"/>
    </location>
</feature>
<dbReference type="CDD" id="cd17352">
    <property type="entry name" value="MFS_MCT_SLC16"/>
    <property type="match status" value="1"/>
</dbReference>
<feature type="region of interest" description="Disordered" evidence="3">
    <location>
        <begin position="1"/>
        <end position="32"/>
    </location>
</feature>
<evidence type="ECO:0000259" key="5">
    <source>
        <dbReference type="PROSITE" id="PS50850"/>
    </source>
</evidence>
<feature type="transmembrane region" description="Helical" evidence="4">
    <location>
        <begin position="67"/>
        <end position="89"/>
    </location>
</feature>
<evidence type="ECO:0000313" key="6">
    <source>
        <dbReference type="EMBL" id="RKU48527.1"/>
    </source>
</evidence>
<dbReference type="Proteomes" id="UP000275385">
    <property type="component" value="Unassembled WGS sequence"/>
</dbReference>
<name>A0A420YKW6_9PEZI</name>
<organism evidence="6 7">
    <name type="scientific">Coniochaeta pulveracea</name>
    <dbReference type="NCBI Taxonomy" id="177199"/>
    <lineage>
        <taxon>Eukaryota</taxon>
        <taxon>Fungi</taxon>
        <taxon>Dikarya</taxon>
        <taxon>Ascomycota</taxon>
        <taxon>Pezizomycotina</taxon>
        <taxon>Sordariomycetes</taxon>
        <taxon>Sordariomycetidae</taxon>
        <taxon>Coniochaetales</taxon>
        <taxon>Coniochaetaceae</taxon>
        <taxon>Coniochaeta</taxon>
    </lineage>
</organism>
<gene>
    <name evidence="6" type="ORF">DL546_006838</name>
</gene>
<dbReference type="GO" id="GO:0016020">
    <property type="term" value="C:membrane"/>
    <property type="evidence" value="ECO:0007669"/>
    <property type="project" value="UniProtKB-SubCell"/>
</dbReference>
<evidence type="ECO:0000256" key="1">
    <source>
        <dbReference type="ARBA" id="ARBA00004141"/>
    </source>
</evidence>
<dbReference type="Pfam" id="PF07690">
    <property type="entry name" value="MFS_1"/>
    <property type="match status" value="1"/>
</dbReference>
<feature type="transmembrane region" description="Helical" evidence="4">
    <location>
        <begin position="227"/>
        <end position="247"/>
    </location>
</feature>
<feature type="transmembrane region" description="Helical" evidence="4">
    <location>
        <begin position="359"/>
        <end position="377"/>
    </location>
</feature>
<evidence type="ECO:0000256" key="4">
    <source>
        <dbReference type="SAM" id="Phobius"/>
    </source>
</evidence>
<protein>
    <recommendedName>
        <fullName evidence="5">Major facilitator superfamily (MFS) profile domain-containing protein</fullName>
    </recommendedName>
</protein>
<dbReference type="PANTHER" id="PTHR11360">
    <property type="entry name" value="MONOCARBOXYLATE TRANSPORTER"/>
    <property type="match status" value="1"/>
</dbReference>
<evidence type="ECO:0000256" key="3">
    <source>
        <dbReference type="SAM" id="MobiDB-lite"/>
    </source>
</evidence>
<dbReference type="PROSITE" id="PS50850">
    <property type="entry name" value="MFS"/>
    <property type="match status" value="1"/>
</dbReference>
<keyword evidence="4" id="KW-0472">Membrane</keyword>
<dbReference type="InterPro" id="IPR036259">
    <property type="entry name" value="MFS_trans_sf"/>
</dbReference>
<proteinExistence type="inferred from homology"/>
<feature type="transmembrane region" description="Helical" evidence="4">
    <location>
        <begin position="138"/>
        <end position="158"/>
    </location>
</feature>
<dbReference type="PANTHER" id="PTHR11360:SF234">
    <property type="entry name" value="MFS-TYPE TRANSPORTER DBAD-RELATED"/>
    <property type="match status" value="1"/>
</dbReference>
<reference evidence="6 7" key="1">
    <citation type="submission" date="2018-08" db="EMBL/GenBank/DDBJ databases">
        <title>Draft genome of the lignicolous fungus Coniochaeta pulveracea.</title>
        <authorList>
            <person name="Borstlap C.J."/>
            <person name="De Witt R.N."/>
            <person name="Botha A."/>
            <person name="Volschenk H."/>
        </authorList>
    </citation>
    <scope>NUCLEOTIDE SEQUENCE [LARGE SCALE GENOMIC DNA]</scope>
    <source>
        <strain evidence="6 7">CAB683</strain>
    </source>
</reference>
<feature type="transmembrane region" description="Helical" evidence="4">
    <location>
        <begin position="334"/>
        <end position="353"/>
    </location>
</feature>
<dbReference type="InterPro" id="IPR011701">
    <property type="entry name" value="MFS"/>
</dbReference>
<dbReference type="Gene3D" id="1.20.1250.20">
    <property type="entry name" value="MFS general substrate transporter like domains"/>
    <property type="match status" value="1"/>
</dbReference>
<feature type="transmembrane region" description="Helical" evidence="4">
    <location>
        <begin position="398"/>
        <end position="418"/>
    </location>
</feature>
<dbReference type="GO" id="GO:0022857">
    <property type="term" value="F:transmembrane transporter activity"/>
    <property type="evidence" value="ECO:0007669"/>
    <property type="project" value="InterPro"/>
</dbReference>
<feature type="domain" description="Major facilitator superfamily (MFS) profile" evidence="5">
    <location>
        <begin position="67"/>
        <end position="442"/>
    </location>
</feature>
<comment type="subcellular location">
    <subcellularLocation>
        <location evidence="1">Membrane</location>
        <topology evidence="1">Multi-pass membrane protein</topology>
    </subcellularLocation>
</comment>
<dbReference type="EMBL" id="QVQW01000004">
    <property type="protein sequence ID" value="RKU48527.1"/>
    <property type="molecule type" value="Genomic_DNA"/>
</dbReference>
<keyword evidence="4" id="KW-0812">Transmembrane</keyword>
<dbReference type="OrthoDB" id="6509908at2759"/>
<evidence type="ECO:0000256" key="2">
    <source>
        <dbReference type="ARBA" id="ARBA00006727"/>
    </source>
</evidence>
<comment type="similarity">
    <text evidence="2">Belongs to the major facilitator superfamily. Monocarboxylate porter (TC 2.A.1.13) family.</text>
</comment>
<feature type="transmembrane region" description="Helical" evidence="4">
    <location>
        <begin position="109"/>
        <end position="131"/>
    </location>
</feature>
<feature type="transmembrane region" description="Helical" evidence="4">
    <location>
        <begin position="194"/>
        <end position="215"/>
    </location>
</feature>
<evidence type="ECO:0000313" key="7">
    <source>
        <dbReference type="Proteomes" id="UP000275385"/>
    </source>
</evidence>
<accession>A0A420YKW6</accession>
<sequence>MEKDEVINSSSSDTDQCEEIRAAPLYAGTDVGAEPLPAELITEKTPAEPTEPPAAGHHNPPDGGLQAWLQVLGGTFTLVATWGLVNSFGVFQTFYETSLLAGRNTSSDISWIGSLQGALLMIFGVVSGPLYDAGHFRHLLAAGLFLIVLGMFMTSLATAYWQLLLAQGVCVGIGMGMVFLPSTAILAQYFSKKLPLVLGIASAGSPVAGIIFPIIFSRLEPKIGFGWATRVIAFIVLGLSAVPVAFMKVRIRPRSKRAIWDKTALTDPAFLVFASGCFVAFLALYVPFFYTQLFTIAHGIADKEFAPYLVTFLNVGSVFGRIIPNALAGRYGSLNMMIVCAGGSAIMAFAWFGTKNLCGLTVFALLYGAFSGGVVSLSPSCLKNLTPDMNRLGARMGMSFFVTGIALLVGTPIAGAILGEDNWTPTIGYTAALMMVKEKGKS</sequence>
<feature type="transmembrane region" description="Helical" evidence="4">
    <location>
        <begin position="268"/>
        <end position="290"/>
    </location>
</feature>
<keyword evidence="4" id="KW-1133">Transmembrane helix</keyword>
<dbReference type="AlphaFoldDB" id="A0A420YKW6"/>
<dbReference type="SUPFAM" id="SSF103473">
    <property type="entry name" value="MFS general substrate transporter"/>
    <property type="match status" value="1"/>
</dbReference>
<dbReference type="InterPro" id="IPR050327">
    <property type="entry name" value="Proton-linked_MCT"/>
</dbReference>